<dbReference type="AlphaFoldDB" id="A0A8J6TM04"/>
<organism evidence="2 3">
    <name type="scientific">Candidatus Desulfatibia vada</name>
    <dbReference type="NCBI Taxonomy" id="2841696"/>
    <lineage>
        <taxon>Bacteria</taxon>
        <taxon>Pseudomonadati</taxon>
        <taxon>Thermodesulfobacteriota</taxon>
        <taxon>Desulfobacteria</taxon>
        <taxon>Desulfobacterales</taxon>
        <taxon>Desulfobacterales incertae sedis</taxon>
        <taxon>Candidatus Desulfatibia</taxon>
    </lineage>
</organism>
<feature type="domain" description="NADP-dependent oxidoreductase" evidence="1">
    <location>
        <begin position="88"/>
        <end position="194"/>
    </location>
</feature>
<evidence type="ECO:0000313" key="3">
    <source>
        <dbReference type="Proteomes" id="UP000605201"/>
    </source>
</evidence>
<dbReference type="InterPro" id="IPR053135">
    <property type="entry name" value="AKR2_Oxidoreductase"/>
</dbReference>
<reference evidence="2 3" key="1">
    <citation type="submission" date="2020-08" db="EMBL/GenBank/DDBJ databases">
        <title>Bridging the membrane lipid divide: bacteria of the FCB group superphylum have the potential to synthesize archaeal ether lipids.</title>
        <authorList>
            <person name="Villanueva L."/>
            <person name="Von Meijenfeldt F.A.B."/>
            <person name="Westbye A.B."/>
            <person name="Yadav S."/>
            <person name="Hopmans E.C."/>
            <person name="Dutilh B.E."/>
            <person name="Sinninghe Damste J.S."/>
        </authorList>
    </citation>
    <scope>NUCLEOTIDE SEQUENCE [LARGE SCALE GENOMIC DNA]</scope>
    <source>
        <strain evidence="2">NIOZ-UU17</strain>
    </source>
</reference>
<evidence type="ECO:0000259" key="1">
    <source>
        <dbReference type="Pfam" id="PF00248"/>
    </source>
</evidence>
<dbReference type="EMBL" id="JACNIG010000360">
    <property type="protein sequence ID" value="MBC8433954.1"/>
    <property type="molecule type" value="Genomic_DNA"/>
</dbReference>
<protein>
    <submittedName>
        <fullName evidence="2">Aldo/keto reductase</fullName>
    </submittedName>
</protein>
<proteinExistence type="predicted"/>
<accession>A0A8J6TM04</accession>
<sequence length="287" mass="32746">MTAEDNSIQSDFSFRMLPVIEKRVFRMGIAGNYGLDSSDVEWAAEQGANYWVWGASFKKVTAGIKEVIGKNREKNVVALLGWGFFGWQIRKSVEKALQKLNTDYLDVFKLGWLGRTSFYSQGVVDSLLKLKQEGKIKAIGTSIHDRKRAGQLALDSELDLLMIRYNAKHTGAEEDIFPHLKKRNPVVVSYTALAWKQLINPVKGIEMIPWPNSKEKAKIPPLTPELCYRFVLSNPQVHLVLTGPKNREQLMVNFGAMQQGALTPEELNWIRQYGKLIRSKKRFDYIK</sequence>
<dbReference type="SUPFAM" id="SSF51430">
    <property type="entry name" value="NAD(P)-linked oxidoreductase"/>
    <property type="match status" value="1"/>
</dbReference>
<dbReference type="InterPro" id="IPR036812">
    <property type="entry name" value="NAD(P)_OxRdtase_dom_sf"/>
</dbReference>
<dbReference type="InterPro" id="IPR023210">
    <property type="entry name" value="NADP_OxRdtase_dom"/>
</dbReference>
<name>A0A8J6TM04_9BACT</name>
<dbReference type="PANTHER" id="PTHR43312:SF1">
    <property type="entry name" value="NADP-DEPENDENT OXIDOREDUCTASE DOMAIN-CONTAINING PROTEIN"/>
    <property type="match status" value="1"/>
</dbReference>
<dbReference type="Proteomes" id="UP000605201">
    <property type="component" value="Unassembled WGS sequence"/>
</dbReference>
<gene>
    <name evidence="2" type="ORF">H8D96_18735</name>
</gene>
<comment type="caution">
    <text evidence="2">The sequence shown here is derived from an EMBL/GenBank/DDBJ whole genome shotgun (WGS) entry which is preliminary data.</text>
</comment>
<evidence type="ECO:0000313" key="2">
    <source>
        <dbReference type="EMBL" id="MBC8433954.1"/>
    </source>
</evidence>
<dbReference type="PANTHER" id="PTHR43312">
    <property type="entry name" value="D-THREO-ALDOSE 1-DEHYDROGENASE"/>
    <property type="match status" value="1"/>
</dbReference>
<dbReference type="Gene3D" id="3.20.20.100">
    <property type="entry name" value="NADP-dependent oxidoreductase domain"/>
    <property type="match status" value="1"/>
</dbReference>
<dbReference type="Pfam" id="PF00248">
    <property type="entry name" value="Aldo_ket_red"/>
    <property type="match status" value="1"/>
</dbReference>